<proteinExistence type="inferred from homology"/>
<dbReference type="InterPro" id="IPR039041">
    <property type="entry name" value="Nav/unc-53"/>
</dbReference>
<evidence type="ECO:0000256" key="3">
    <source>
        <dbReference type="SAM" id="Coils"/>
    </source>
</evidence>
<dbReference type="SMART" id="SM00382">
    <property type="entry name" value="AAA"/>
    <property type="match status" value="1"/>
</dbReference>
<dbReference type="AlphaFoldDB" id="A0AAW1U9Q4"/>
<evidence type="ECO:0000256" key="4">
    <source>
        <dbReference type="SAM" id="MobiDB-lite"/>
    </source>
</evidence>
<dbReference type="Pfam" id="PF00004">
    <property type="entry name" value="AAA"/>
    <property type="match status" value="1"/>
</dbReference>
<feature type="region of interest" description="Disordered" evidence="4">
    <location>
        <begin position="732"/>
        <end position="762"/>
    </location>
</feature>
<comment type="caution">
    <text evidence="6">The sequence shown here is derived from an EMBL/GenBank/DDBJ whole genome shotgun (WGS) entry which is preliminary data.</text>
</comment>
<dbReference type="Proteomes" id="UP001431783">
    <property type="component" value="Unassembled WGS sequence"/>
</dbReference>
<dbReference type="SUPFAM" id="SSF52540">
    <property type="entry name" value="P-loop containing nucleoside triphosphate hydrolases"/>
    <property type="match status" value="1"/>
</dbReference>
<dbReference type="GO" id="GO:0016887">
    <property type="term" value="F:ATP hydrolysis activity"/>
    <property type="evidence" value="ECO:0007669"/>
    <property type="project" value="InterPro"/>
</dbReference>
<dbReference type="InterPro" id="IPR003959">
    <property type="entry name" value="ATPase_AAA_core"/>
</dbReference>
<name>A0AAW1U9Q4_9CUCU</name>
<feature type="domain" description="AAA+ ATPase" evidence="5">
    <location>
        <begin position="443"/>
        <end position="591"/>
    </location>
</feature>
<dbReference type="InterPro" id="IPR027417">
    <property type="entry name" value="P-loop_NTPase"/>
</dbReference>
<feature type="compositionally biased region" description="Polar residues" evidence="4">
    <location>
        <begin position="751"/>
        <end position="762"/>
    </location>
</feature>
<gene>
    <name evidence="6" type="ORF">WA026_010260</name>
</gene>
<dbReference type="GO" id="GO:0005524">
    <property type="term" value="F:ATP binding"/>
    <property type="evidence" value="ECO:0007669"/>
    <property type="project" value="InterPro"/>
</dbReference>
<dbReference type="GO" id="GO:0022008">
    <property type="term" value="P:neurogenesis"/>
    <property type="evidence" value="ECO:0007669"/>
    <property type="project" value="InterPro"/>
</dbReference>
<evidence type="ECO:0000259" key="5">
    <source>
        <dbReference type="SMART" id="SM00382"/>
    </source>
</evidence>
<sequence>MCSTVRCSSVHDGFATIRRPRLSNRHPPRPPSLASVPENSSFLIGNSLSSPVGNPTIPWWELATRNSRYKSCPSLEIDAHVVSAFEQSLSSMTQRLQHLTATAEKKDSELAELRTAMENLRTSAIQGGISNGLVRQPSSDSVSSLSSACSLDKQDKKKKKGWLRSSFTKAFSRNAKVTKVPCQNEIEIERQQSPPPPAPTDAGQEVAELQKQLREKDLVLTDIRLEALSSAHQLESLKDTVMKMRSEMLSLKQNNERLQRMVTGSANLPTDLIDTRSTSSIDALSDIIPPDEAPPDVEQDGKRISISVYLGQPQTFERYYGEHYNFDGTSENATNEISIARTNIGASSTWAQLDNAVRRAFKQHVARLDPGGGLGLGSDAIASYKLGEAERKPDANPPDLLPVGYAIGRINTLHVVLQPVAALAFEALIPKGVAQRLVSLLAEHRRLVLCGAPGTGKTHLATRLAEFHAQSLGRDPAEAVATFNVDNKSSKELRQYLSHLSEQAAAGDHSVLPCVVVLDNLHKAGPLADALGSLPRNLPCLLGTMAQSACSATSLQLQHGFRWVLVAPHMEPARGLLGRVLRRRLASLELEEGHQPELAAILGWLPRVWQHLNAFLETHSSGDVAIGPRLFLSCPLELDSSRAWFADVWNYSLAPYLREAAREGLQLYGRRAPWTDPCQFILDTYPWPGAAPQGLTTITAKDVGLESDPSTSTENEGDPLLNMLMRLQEAANYSSPHSNDSDCNSLDSNIAHGSNIETESVS</sequence>
<evidence type="ECO:0000256" key="2">
    <source>
        <dbReference type="ARBA" id="ARBA00023054"/>
    </source>
</evidence>
<organism evidence="6 7">
    <name type="scientific">Henosepilachna vigintioctopunctata</name>
    <dbReference type="NCBI Taxonomy" id="420089"/>
    <lineage>
        <taxon>Eukaryota</taxon>
        <taxon>Metazoa</taxon>
        <taxon>Ecdysozoa</taxon>
        <taxon>Arthropoda</taxon>
        <taxon>Hexapoda</taxon>
        <taxon>Insecta</taxon>
        <taxon>Pterygota</taxon>
        <taxon>Neoptera</taxon>
        <taxon>Endopterygota</taxon>
        <taxon>Coleoptera</taxon>
        <taxon>Polyphaga</taxon>
        <taxon>Cucujiformia</taxon>
        <taxon>Coccinelloidea</taxon>
        <taxon>Coccinellidae</taxon>
        <taxon>Epilachninae</taxon>
        <taxon>Epilachnini</taxon>
        <taxon>Henosepilachna</taxon>
    </lineage>
</organism>
<dbReference type="EMBL" id="JARQZJ010000064">
    <property type="protein sequence ID" value="KAK9880376.1"/>
    <property type="molecule type" value="Genomic_DNA"/>
</dbReference>
<feature type="region of interest" description="Disordered" evidence="4">
    <location>
        <begin position="187"/>
        <end position="207"/>
    </location>
</feature>
<comment type="similarity">
    <text evidence="1">Belongs to the Nav/unc-53 family.</text>
</comment>
<dbReference type="InterPro" id="IPR057568">
    <property type="entry name" value="CortBP2_NAV1-like_AAA_lid"/>
</dbReference>
<keyword evidence="7" id="KW-1185">Reference proteome</keyword>
<dbReference type="PANTHER" id="PTHR12784">
    <property type="entry name" value="STEERIN"/>
    <property type="match status" value="1"/>
</dbReference>
<dbReference type="FunFam" id="3.40.50.300:FF:003050">
    <property type="entry name" value="AAA protein"/>
    <property type="match status" value="1"/>
</dbReference>
<dbReference type="Gene3D" id="3.40.50.300">
    <property type="entry name" value="P-loop containing nucleotide triphosphate hydrolases"/>
    <property type="match status" value="1"/>
</dbReference>
<protein>
    <recommendedName>
        <fullName evidence="5">AAA+ ATPase domain-containing protein</fullName>
    </recommendedName>
</protein>
<dbReference type="InterPro" id="IPR057126">
    <property type="entry name" value="NAV1-like_ubiquitin-like"/>
</dbReference>
<accession>A0AAW1U9Q4</accession>
<dbReference type="PANTHER" id="PTHR12784:SF28">
    <property type="entry name" value="PROTEIN SICKIE"/>
    <property type="match status" value="1"/>
</dbReference>
<keyword evidence="2 3" id="KW-0175">Coiled coil</keyword>
<evidence type="ECO:0000313" key="6">
    <source>
        <dbReference type="EMBL" id="KAK9880376.1"/>
    </source>
</evidence>
<feature type="coiled-coil region" evidence="3">
    <location>
        <begin position="234"/>
        <end position="261"/>
    </location>
</feature>
<reference evidence="6 7" key="1">
    <citation type="submission" date="2023-03" db="EMBL/GenBank/DDBJ databases">
        <title>Genome insight into feeding habits of ladybird beetles.</title>
        <authorList>
            <person name="Li H.-S."/>
            <person name="Huang Y.-H."/>
            <person name="Pang H."/>
        </authorList>
    </citation>
    <scope>NUCLEOTIDE SEQUENCE [LARGE SCALE GENOMIC DNA]</scope>
    <source>
        <strain evidence="6">SYSU_2023b</strain>
        <tissue evidence="6">Whole body</tissue>
    </source>
</reference>
<evidence type="ECO:0000313" key="7">
    <source>
        <dbReference type="Proteomes" id="UP001431783"/>
    </source>
</evidence>
<dbReference type="InterPro" id="IPR003593">
    <property type="entry name" value="AAA+_ATPase"/>
</dbReference>
<evidence type="ECO:0000256" key="1">
    <source>
        <dbReference type="ARBA" id="ARBA00006255"/>
    </source>
</evidence>
<dbReference type="Pfam" id="PF25408">
    <property type="entry name" value="AAA_lid_NAV1"/>
    <property type="match status" value="1"/>
</dbReference>
<dbReference type="Pfam" id="PF23092">
    <property type="entry name" value="Ubiquitin_6"/>
    <property type="match status" value="1"/>
</dbReference>
<feature type="coiled-coil region" evidence="3">
    <location>
        <begin position="96"/>
        <end position="123"/>
    </location>
</feature>